<evidence type="ECO:0000256" key="5">
    <source>
        <dbReference type="RuleBase" id="RU362026"/>
    </source>
</evidence>
<accession>A0A9E7D4B7</accession>
<comment type="catalytic activity">
    <reaction evidence="4">
        <text>a 2'-deoxyadenosine in DNA + S-adenosyl-L-methionine = an N(6)-methyl-2'-deoxyadenosine in DNA + S-adenosyl-L-homocysteine + H(+)</text>
        <dbReference type="Rhea" id="RHEA:15197"/>
        <dbReference type="Rhea" id="RHEA-COMP:12418"/>
        <dbReference type="Rhea" id="RHEA-COMP:12419"/>
        <dbReference type="ChEBI" id="CHEBI:15378"/>
        <dbReference type="ChEBI" id="CHEBI:57856"/>
        <dbReference type="ChEBI" id="CHEBI:59789"/>
        <dbReference type="ChEBI" id="CHEBI:90615"/>
        <dbReference type="ChEBI" id="CHEBI:90616"/>
        <dbReference type="EC" id="2.1.1.72"/>
    </reaction>
</comment>
<dbReference type="InterPro" id="IPR002052">
    <property type="entry name" value="DNA_methylase_N6_adenine_CS"/>
</dbReference>
<dbReference type="Pfam" id="PF01555">
    <property type="entry name" value="N6_N4_Mtase"/>
    <property type="match status" value="1"/>
</dbReference>
<feature type="domain" description="DNA methylase N-4/N-6" evidence="6">
    <location>
        <begin position="136"/>
        <end position="196"/>
    </location>
</feature>
<gene>
    <name evidence="7" type="ORF">K9D25_02915</name>
</gene>
<evidence type="ECO:0000256" key="2">
    <source>
        <dbReference type="ARBA" id="ARBA00022603"/>
    </source>
</evidence>
<dbReference type="GO" id="GO:0008170">
    <property type="term" value="F:N-methyltransferase activity"/>
    <property type="evidence" value="ECO:0007669"/>
    <property type="project" value="InterPro"/>
</dbReference>
<dbReference type="InterPro" id="IPR001091">
    <property type="entry name" value="RM_Methyltransferase"/>
</dbReference>
<dbReference type="PANTHER" id="PTHR13370:SF3">
    <property type="entry name" value="TRNA (GUANINE(10)-N2)-METHYLTRANSFERASE HOMOLOG"/>
    <property type="match status" value="1"/>
</dbReference>
<dbReference type="AlphaFoldDB" id="A0A9E7D4B7"/>
<dbReference type="KEGG" id="apol:K9D25_02915"/>
<dbReference type="RefSeq" id="WP_244379057.1">
    <property type="nucleotide sequence ID" value="NZ_CP083239.1"/>
</dbReference>
<evidence type="ECO:0000256" key="4">
    <source>
        <dbReference type="ARBA" id="ARBA00047942"/>
    </source>
</evidence>
<dbReference type="EC" id="2.1.1.-" evidence="5"/>
<dbReference type="InterPro" id="IPR002941">
    <property type="entry name" value="DNA_methylase_N4/N6"/>
</dbReference>
<evidence type="ECO:0000256" key="3">
    <source>
        <dbReference type="ARBA" id="ARBA00022679"/>
    </source>
</evidence>
<dbReference type="Proteomes" id="UP000831684">
    <property type="component" value="Chromosome"/>
</dbReference>
<dbReference type="Gene3D" id="3.40.50.150">
    <property type="entry name" value="Vaccinia Virus protein VP39"/>
    <property type="match status" value="1"/>
</dbReference>
<dbReference type="PRINTS" id="PR00508">
    <property type="entry name" value="S21N4MTFRASE"/>
</dbReference>
<name>A0A9E7D4B7_9HYPH</name>
<dbReference type="PANTHER" id="PTHR13370">
    <property type="entry name" value="RNA METHYLASE-RELATED"/>
    <property type="match status" value="1"/>
</dbReference>
<sequence length="229" mass="25438">MRVERFDDIVLYNADCRDIAPAAVYATIITDPPYGMEFRSNHRSTKHAAIANDGDVGMLQWTCGLPARHSKYIFCRWDNLPDVPKPKSMITWVKNNWSMGDLKHEHGRQTEVALFYPGEDHFFANGRPSDVVRAPRTGNTDHPTQKPVELMEQVILWTDGVVFDPFMGSGSTGVACARLGRGFVGVELDAGYFDSACRAIERAIDQPSMFRPKPANDNAVTASLFGDAA</sequence>
<organism evidence="7 8">
    <name type="scientific">Ancylobacter polymorphus</name>
    <dbReference type="NCBI Taxonomy" id="223390"/>
    <lineage>
        <taxon>Bacteria</taxon>
        <taxon>Pseudomonadati</taxon>
        <taxon>Pseudomonadota</taxon>
        <taxon>Alphaproteobacteria</taxon>
        <taxon>Hyphomicrobiales</taxon>
        <taxon>Xanthobacteraceae</taxon>
        <taxon>Ancylobacter</taxon>
    </lineage>
</organism>
<protein>
    <recommendedName>
        <fullName evidence="5">Methyltransferase</fullName>
        <ecNumber evidence="5">2.1.1.-</ecNumber>
    </recommendedName>
</protein>
<keyword evidence="3" id="KW-0808">Transferase</keyword>
<evidence type="ECO:0000313" key="7">
    <source>
        <dbReference type="EMBL" id="UOK71692.1"/>
    </source>
</evidence>
<dbReference type="GO" id="GO:0009007">
    <property type="term" value="F:site-specific DNA-methyltransferase (adenine-specific) activity"/>
    <property type="evidence" value="ECO:0007669"/>
    <property type="project" value="UniProtKB-EC"/>
</dbReference>
<dbReference type="SUPFAM" id="SSF53335">
    <property type="entry name" value="S-adenosyl-L-methionine-dependent methyltransferases"/>
    <property type="match status" value="1"/>
</dbReference>
<dbReference type="GO" id="GO:0003677">
    <property type="term" value="F:DNA binding"/>
    <property type="evidence" value="ECO:0007669"/>
    <property type="project" value="InterPro"/>
</dbReference>
<dbReference type="InterPro" id="IPR029063">
    <property type="entry name" value="SAM-dependent_MTases_sf"/>
</dbReference>
<evidence type="ECO:0000259" key="6">
    <source>
        <dbReference type="Pfam" id="PF01555"/>
    </source>
</evidence>
<comment type="similarity">
    <text evidence="1 5">Belongs to the N(4)/N(6)-methyltransferase family.</text>
</comment>
<dbReference type="GO" id="GO:0005737">
    <property type="term" value="C:cytoplasm"/>
    <property type="evidence" value="ECO:0007669"/>
    <property type="project" value="TreeGrafter"/>
</dbReference>
<dbReference type="EMBL" id="CP083239">
    <property type="protein sequence ID" value="UOK71692.1"/>
    <property type="molecule type" value="Genomic_DNA"/>
</dbReference>
<evidence type="ECO:0000256" key="1">
    <source>
        <dbReference type="ARBA" id="ARBA00006594"/>
    </source>
</evidence>
<dbReference type="PROSITE" id="PS00092">
    <property type="entry name" value="N6_MTASE"/>
    <property type="match status" value="1"/>
</dbReference>
<reference evidence="7" key="1">
    <citation type="submission" date="2021-09" db="EMBL/GenBank/DDBJ databases">
        <title>Network and meta-omics reveal the key degrader and cooperation patterns in an efficient 1,4-dioxane-degrading microbial community.</title>
        <authorList>
            <person name="Dai C."/>
        </authorList>
    </citation>
    <scope>NUCLEOTIDE SEQUENCE</scope>
    <source>
        <strain evidence="7">ZM13</strain>
    </source>
</reference>
<proteinExistence type="inferred from homology"/>
<dbReference type="GO" id="GO:0032259">
    <property type="term" value="P:methylation"/>
    <property type="evidence" value="ECO:0007669"/>
    <property type="project" value="UniProtKB-KW"/>
</dbReference>
<evidence type="ECO:0000313" key="8">
    <source>
        <dbReference type="Proteomes" id="UP000831684"/>
    </source>
</evidence>
<keyword evidence="2" id="KW-0489">Methyltransferase</keyword>